<proteinExistence type="predicted"/>
<dbReference type="Proteomes" id="UP000299102">
    <property type="component" value="Unassembled WGS sequence"/>
</dbReference>
<dbReference type="AlphaFoldDB" id="A0A4C1SLT3"/>
<evidence type="ECO:0000313" key="3">
    <source>
        <dbReference type="Proteomes" id="UP000299102"/>
    </source>
</evidence>
<sequence>MLVNDDNMKSLSANENDNSDDGEEKYRHQNIKDEKPSEQRKLHVPDANLNTDNDDMFKLFVDAARSWVRTPHIAA</sequence>
<evidence type="ECO:0000313" key="2">
    <source>
        <dbReference type="EMBL" id="GBP03092.1"/>
    </source>
</evidence>
<evidence type="ECO:0000256" key="1">
    <source>
        <dbReference type="SAM" id="MobiDB-lite"/>
    </source>
</evidence>
<feature type="compositionally biased region" description="Basic and acidic residues" evidence="1">
    <location>
        <begin position="24"/>
        <end position="44"/>
    </location>
</feature>
<keyword evidence="3" id="KW-1185">Reference proteome</keyword>
<organism evidence="2 3">
    <name type="scientific">Eumeta variegata</name>
    <name type="common">Bagworm moth</name>
    <name type="synonym">Eumeta japonica</name>
    <dbReference type="NCBI Taxonomy" id="151549"/>
    <lineage>
        <taxon>Eukaryota</taxon>
        <taxon>Metazoa</taxon>
        <taxon>Ecdysozoa</taxon>
        <taxon>Arthropoda</taxon>
        <taxon>Hexapoda</taxon>
        <taxon>Insecta</taxon>
        <taxon>Pterygota</taxon>
        <taxon>Neoptera</taxon>
        <taxon>Endopterygota</taxon>
        <taxon>Lepidoptera</taxon>
        <taxon>Glossata</taxon>
        <taxon>Ditrysia</taxon>
        <taxon>Tineoidea</taxon>
        <taxon>Psychidae</taxon>
        <taxon>Oiketicinae</taxon>
        <taxon>Eumeta</taxon>
    </lineage>
</organism>
<name>A0A4C1SLT3_EUMVA</name>
<dbReference type="EMBL" id="BGZK01010563">
    <property type="protein sequence ID" value="GBP03092.1"/>
    <property type="molecule type" value="Genomic_DNA"/>
</dbReference>
<protein>
    <submittedName>
        <fullName evidence="2">Uncharacterized protein</fullName>
    </submittedName>
</protein>
<reference evidence="2 3" key="1">
    <citation type="journal article" date="2019" name="Commun. Biol.">
        <title>The bagworm genome reveals a unique fibroin gene that provides high tensile strength.</title>
        <authorList>
            <person name="Kono N."/>
            <person name="Nakamura H."/>
            <person name="Ohtoshi R."/>
            <person name="Tomita M."/>
            <person name="Numata K."/>
            <person name="Arakawa K."/>
        </authorList>
    </citation>
    <scope>NUCLEOTIDE SEQUENCE [LARGE SCALE GENOMIC DNA]</scope>
</reference>
<accession>A0A4C1SLT3</accession>
<comment type="caution">
    <text evidence="2">The sequence shown here is derived from an EMBL/GenBank/DDBJ whole genome shotgun (WGS) entry which is preliminary data.</text>
</comment>
<feature type="region of interest" description="Disordered" evidence="1">
    <location>
        <begin position="1"/>
        <end position="49"/>
    </location>
</feature>
<gene>
    <name evidence="2" type="ORF">EVAR_72708_1</name>
</gene>